<evidence type="ECO:0000256" key="1">
    <source>
        <dbReference type="ARBA" id="ARBA00009477"/>
    </source>
</evidence>
<dbReference type="Gene3D" id="2.40.50.100">
    <property type="match status" value="1"/>
</dbReference>
<protein>
    <submittedName>
        <fullName evidence="2">RND family multidrug efflux pump membrane fusion protein</fullName>
    </submittedName>
</protein>
<dbReference type="KEGG" id="tcl:Tchl_0692"/>
<proteinExistence type="inferred from homology"/>
<reference evidence="2 3" key="1">
    <citation type="submission" date="2016-12" db="EMBL/GenBank/DDBJ databases">
        <title>Complete genome sequence of Thauera chlorobenzoica, a Betaproteobacterium degrading haloaromatics anaerobically to CO2 and halides.</title>
        <authorList>
            <person name="Goris T."/>
            <person name="Mergelsberg M."/>
            <person name="Boll M."/>
        </authorList>
    </citation>
    <scope>NUCLEOTIDE SEQUENCE [LARGE SCALE GENOMIC DNA]</scope>
    <source>
        <strain evidence="2 3">3CB1</strain>
    </source>
</reference>
<dbReference type="InterPro" id="IPR006143">
    <property type="entry name" value="RND_pump_MFP"/>
</dbReference>
<dbReference type="EMBL" id="CP018839">
    <property type="protein sequence ID" value="APR03556.1"/>
    <property type="molecule type" value="Genomic_DNA"/>
</dbReference>
<dbReference type="STRING" id="96773.Tchl_0692"/>
<dbReference type="GO" id="GO:0015562">
    <property type="term" value="F:efflux transmembrane transporter activity"/>
    <property type="evidence" value="ECO:0007669"/>
    <property type="project" value="TreeGrafter"/>
</dbReference>
<dbReference type="SUPFAM" id="SSF111369">
    <property type="entry name" value="HlyD-like secretion proteins"/>
    <property type="match status" value="1"/>
</dbReference>
<dbReference type="Gene3D" id="2.40.30.170">
    <property type="match status" value="1"/>
</dbReference>
<dbReference type="NCBIfam" id="TIGR01730">
    <property type="entry name" value="RND_mfp"/>
    <property type="match status" value="1"/>
</dbReference>
<comment type="similarity">
    <text evidence="1">Belongs to the membrane fusion protein (MFP) (TC 8.A.1) family.</text>
</comment>
<sequence>MKLLTALLALWPLFVFAQDWSSRPLSAIALYPEFRAPAAVHPREEASLAAEVAARVVALPLREGEAAARGAELARLDDAAYRIERERSRAQLVLVERRIGLARAQLEQARALAARGFISADGLRIRETELGVLQSERAAAAAALAGAELALARCVVRAPFAGVVRARLAGVGDLAAPGTPLLRFTASADAEVRAQVPAGRIDSLLAAAEWTLEAGGGSHALRLLRVSPLLEAAGQVREAVFAADAALPPGLAGELRWRSAQPHLPPAYVQQRDGVLGAWVERDGRPLFVALPEAQAGRPVAVDWPPATALIDEGRFALERAAPAVKAAP</sequence>
<accession>A0A1H5ULS3</accession>
<dbReference type="Gene3D" id="1.10.287.470">
    <property type="entry name" value="Helix hairpin bin"/>
    <property type="match status" value="1"/>
</dbReference>
<dbReference type="Proteomes" id="UP000185739">
    <property type="component" value="Chromosome"/>
</dbReference>
<gene>
    <name evidence="2" type="ORF">Tchl_0692</name>
</gene>
<dbReference type="RefSeq" id="WP_075147160.1">
    <property type="nucleotide sequence ID" value="NZ_CP018839.1"/>
</dbReference>
<evidence type="ECO:0000313" key="3">
    <source>
        <dbReference type="Proteomes" id="UP000185739"/>
    </source>
</evidence>
<keyword evidence="3" id="KW-1185">Reference proteome</keyword>
<dbReference type="PANTHER" id="PTHR30469:SF15">
    <property type="entry name" value="HLYD FAMILY OF SECRETION PROTEINS"/>
    <property type="match status" value="1"/>
</dbReference>
<name>A0A1H5ULS3_9RHOO</name>
<dbReference type="PANTHER" id="PTHR30469">
    <property type="entry name" value="MULTIDRUG RESISTANCE PROTEIN MDTA"/>
    <property type="match status" value="1"/>
</dbReference>
<organism evidence="2 3">
    <name type="scientific">Thauera chlorobenzoica</name>
    <dbReference type="NCBI Taxonomy" id="96773"/>
    <lineage>
        <taxon>Bacteria</taxon>
        <taxon>Pseudomonadati</taxon>
        <taxon>Pseudomonadota</taxon>
        <taxon>Betaproteobacteria</taxon>
        <taxon>Rhodocyclales</taxon>
        <taxon>Zoogloeaceae</taxon>
        <taxon>Thauera</taxon>
    </lineage>
</organism>
<dbReference type="GO" id="GO:1990281">
    <property type="term" value="C:efflux pump complex"/>
    <property type="evidence" value="ECO:0007669"/>
    <property type="project" value="TreeGrafter"/>
</dbReference>
<dbReference type="AlphaFoldDB" id="A0A1H5ULS3"/>
<dbReference type="OrthoDB" id="5502471at2"/>
<evidence type="ECO:0000313" key="2">
    <source>
        <dbReference type="EMBL" id="APR03556.1"/>
    </source>
</evidence>